<feature type="compositionally biased region" description="Polar residues" evidence="1">
    <location>
        <begin position="595"/>
        <end position="619"/>
    </location>
</feature>
<organism evidence="2 3">
    <name type="scientific">Penicilliopsis zonata CBS 506.65</name>
    <dbReference type="NCBI Taxonomy" id="1073090"/>
    <lineage>
        <taxon>Eukaryota</taxon>
        <taxon>Fungi</taxon>
        <taxon>Dikarya</taxon>
        <taxon>Ascomycota</taxon>
        <taxon>Pezizomycotina</taxon>
        <taxon>Eurotiomycetes</taxon>
        <taxon>Eurotiomycetidae</taxon>
        <taxon>Eurotiales</taxon>
        <taxon>Aspergillaceae</taxon>
        <taxon>Penicilliopsis</taxon>
    </lineage>
</organism>
<feature type="compositionally biased region" description="Polar residues" evidence="1">
    <location>
        <begin position="1458"/>
        <end position="1467"/>
    </location>
</feature>
<feature type="compositionally biased region" description="Polar residues" evidence="1">
    <location>
        <begin position="313"/>
        <end position="335"/>
    </location>
</feature>
<gene>
    <name evidence="2" type="ORF">ASPZODRAFT_1529667</name>
</gene>
<protein>
    <submittedName>
        <fullName evidence="2">Uncharacterized protein</fullName>
    </submittedName>
</protein>
<evidence type="ECO:0000256" key="1">
    <source>
        <dbReference type="SAM" id="MobiDB-lite"/>
    </source>
</evidence>
<feature type="compositionally biased region" description="Low complexity" evidence="1">
    <location>
        <begin position="75"/>
        <end position="90"/>
    </location>
</feature>
<feature type="region of interest" description="Disordered" evidence="1">
    <location>
        <begin position="1451"/>
        <end position="1806"/>
    </location>
</feature>
<dbReference type="GeneID" id="34612378"/>
<dbReference type="STRING" id="1073090.A0A1L9SLR3"/>
<keyword evidence="3" id="KW-1185">Reference proteome</keyword>
<evidence type="ECO:0000313" key="3">
    <source>
        <dbReference type="Proteomes" id="UP000184188"/>
    </source>
</evidence>
<dbReference type="VEuPathDB" id="FungiDB:ASPZODRAFT_1529667"/>
<dbReference type="OrthoDB" id="5151921at2759"/>
<dbReference type="EMBL" id="KV878339">
    <property type="protein sequence ID" value="OJJ48155.1"/>
    <property type="molecule type" value="Genomic_DNA"/>
</dbReference>
<dbReference type="Proteomes" id="UP000184188">
    <property type="component" value="Unassembled WGS sequence"/>
</dbReference>
<feature type="compositionally biased region" description="Polar residues" evidence="1">
    <location>
        <begin position="1589"/>
        <end position="1615"/>
    </location>
</feature>
<feature type="compositionally biased region" description="Polar residues" evidence="1">
    <location>
        <begin position="1538"/>
        <end position="1547"/>
    </location>
</feature>
<feature type="compositionally biased region" description="Polar residues" evidence="1">
    <location>
        <begin position="436"/>
        <end position="446"/>
    </location>
</feature>
<feature type="compositionally biased region" description="Basic and acidic residues" evidence="1">
    <location>
        <begin position="1137"/>
        <end position="1150"/>
    </location>
</feature>
<sequence>MASPFQANDLRTNMDNQRSESPNGGKPISFKTNVNRAKTKRWVEAKKYSYDGNDWGDDEYDEYDNDPPAPPVPAIGPTSSNATAPASAMSHPPRSSTLPLPSQILGRPAPMSAMDRSRSFDHIGSTLKVEDRGGRSQSAEAESLAESRDTKPLPFIRPADIYKRMREEKERQNSSASQSSQPVSDFPAVDQPSGPGIEPQAPPPPVALPVQDTMVLGGSPLQQSLVEPSPSIGGGESEKAVQNVARDAPTLGTPSVSLPPVQPLGSFSADFFGNTGSNAQTSTTTEPQPLEESGELHHRSSSGFRSVVHQAFDAQTPTSTTESVVRSNSDGTSIISPIIGHRGFSDDKTPTIPEEPGEIGNALADFKPGHRRDLSLPSSENSPSRRPVITESEKSHQSELAVVDLATPGLPPQDGHESSLQQGHELTKPELPVDSEYSSRGRSQQPHLGASEIYLPPPLRLNSSVSSDPDPDNAHDQVPVVVQSISTDTSPQDTENDRLRREIIMSLSRENSPSYEPQPGPQSELDARTAGDQGGNSASDAEKHDVPPLYSKSLPSIPPPTTESDQSTAPRPKLERRFSWESSGSEASEPVPDNAATSPSVDPSLNNTVAPSYFPTTDGESLKPVAFATSDESTSRPSTREKPQLTILPPAPINESTIEAIDPKDIRGTADLDGSQPQQEREVPAQAPLVIPISEKPLKEPTILGFRDIVGIQSSEERVRAFDRTRGQFAATDTGLNDWIQSMLEAYPEYADVIEQSQNASTSAYRPTTAKPKFPKLPSLSNFTSLQDGSSSSPGHVRRSSAPLGAMMNRQNVEQRGKELLHTAGVLGGKGREAAKGLFAKGKSKFRGGNDKVLSSSPGARRSLQISDRPVTPGMDSDSSLGKNRPRRSSLHFASLPIFKRTGTSETLDWPSAHGNSAKDRLEPVAGSGSRDPEPDGSFAVEQSINMEEALEQHLPTGNTAAGTVEDSGWERRQESSSVPPGPSAAPPALDRSSPTDDLSYAADLREELVAALRLLDSEPVLVGVHDPGDLEPGGRLLVDTESTQASTQTRDLSDSQADAPATESLSRVIPISLQVSEFDLPADCLNGEDQDEEYKVDTAKLSQISIDEVTSQPTGTGDGLFETNSDNSGFNAEKGLIAEKSDYDQKPPNERSNQVEQEQLNGSHEEHQANGTVSEGVDHHLLSNPIQTKDTTQEERITNPSSLPSKTITTPIGPKNALTVPSTRRFYLSAINDDNKSGNQNGRAPPSPTPPKLQLTRPAQAPPQAYLRQYSPPKPSPLNPSLHQVPSISSLGTVRGRQQHRPQSSSISDLQSRQSADSAYDDSLRRFSMTQVSLPSDPGDWNHRQSPLGIQGLGTDAHTPAQRSDRDNAWQNSPKHNTPTTTGTQGGPLPPGGSSPHSDSVQSADSTRVHANTSRIELVDAIATPVTRSEQPVSQRATSAMGKLKNISKLHRISLGSAPTPTTSKNGQKKKGLGRFSGIFNRPTTQEHLNASGAPVSAPPPKGLPPSQSYPMMMNSQPTTYPLASPQPPAPPFASQGHQPRSRSNSGPFLGQPPPLQGYYAPPTQVPPSGHFSTEKQLEAGMGYNDMSMCQSSVPQRLQQRVATQPVNHPQQPMLSEPQPNPRRASMPLLSAMSPNSPPAPFSRGQKIANALSFRPQNPKPLPPPPTEQPYPRIEVPDPAHNPGALPATPPSQHLGGQERQQNDALPTETSTQASKVEQTIDGPGFPKPRLSESDALVSLTIPEEEDPSDAAHSHLAGARALNEPEAPVELPATADDSSEEIVMTSTAYPGQEWRPSGFSSWEQY</sequence>
<feature type="compositionally biased region" description="Polar residues" evidence="1">
    <location>
        <begin position="274"/>
        <end position="287"/>
    </location>
</feature>
<feature type="region of interest" description="Disordered" evidence="1">
    <location>
        <begin position="905"/>
        <end position="997"/>
    </location>
</feature>
<feature type="compositionally biased region" description="Polar residues" evidence="1">
    <location>
        <begin position="1700"/>
        <end position="1719"/>
    </location>
</feature>
<feature type="compositionally biased region" description="Polar residues" evidence="1">
    <location>
        <begin position="483"/>
        <end position="493"/>
    </location>
</feature>
<reference evidence="3" key="1">
    <citation type="journal article" date="2017" name="Genome Biol.">
        <title>Comparative genomics reveals high biological diversity and specific adaptations in the industrially and medically important fungal genus Aspergillus.</title>
        <authorList>
            <person name="de Vries R.P."/>
            <person name="Riley R."/>
            <person name="Wiebenga A."/>
            <person name="Aguilar-Osorio G."/>
            <person name="Amillis S."/>
            <person name="Uchima C.A."/>
            <person name="Anderluh G."/>
            <person name="Asadollahi M."/>
            <person name="Askin M."/>
            <person name="Barry K."/>
            <person name="Battaglia E."/>
            <person name="Bayram O."/>
            <person name="Benocci T."/>
            <person name="Braus-Stromeyer S.A."/>
            <person name="Caldana C."/>
            <person name="Canovas D."/>
            <person name="Cerqueira G.C."/>
            <person name="Chen F."/>
            <person name="Chen W."/>
            <person name="Choi C."/>
            <person name="Clum A."/>
            <person name="Dos Santos R.A."/>
            <person name="Damasio A.R."/>
            <person name="Diallinas G."/>
            <person name="Emri T."/>
            <person name="Fekete E."/>
            <person name="Flipphi M."/>
            <person name="Freyberg S."/>
            <person name="Gallo A."/>
            <person name="Gournas C."/>
            <person name="Habgood R."/>
            <person name="Hainaut M."/>
            <person name="Harispe M.L."/>
            <person name="Henrissat B."/>
            <person name="Hilden K.S."/>
            <person name="Hope R."/>
            <person name="Hossain A."/>
            <person name="Karabika E."/>
            <person name="Karaffa L."/>
            <person name="Karanyi Z."/>
            <person name="Krasevec N."/>
            <person name="Kuo A."/>
            <person name="Kusch H."/>
            <person name="LaButti K."/>
            <person name="Lagendijk E.L."/>
            <person name="Lapidus A."/>
            <person name="Levasseur A."/>
            <person name="Lindquist E."/>
            <person name="Lipzen A."/>
            <person name="Logrieco A.F."/>
            <person name="MacCabe A."/>
            <person name="Maekelae M.R."/>
            <person name="Malavazi I."/>
            <person name="Melin P."/>
            <person name="Meyer V."/>
            <person name="Mielnichuk N."/>
            <person name="Miskei M."/>
            <person name="Molnar A.P."/>
            <person name="Mule G."/>
            <person name="Ngan C.Y."/>
            <person name="Orejas M."/>
            <person name="Orosz E."/>
            <person name="Ouedraogo J.P."/>
            <person name="Overkamp K.M."/>
            <person name="Park H.-S."/>
            <person name="Perrone G."/>
            <person name="Piumi F."/>
            <person name="Punt P.J."/>
            <person name="Ram A.F."/>
            <person name="Ramon A."/>
            <person name="Rauscher S."/>
            <person name="Record E."/>
            <person name="Riano-Pachon D.M."/>
            <person name="Robert V."/>
            <person name="Roehrig J."/>
            <person name="Ruller R."/>
            <person name="Salamov A."/>
            <person name="Salih N.S."/>
            <person name="Samson R.A."/>
            <person name="Sandor E."/>
            <person name="Sanguinetti M."/>
            <person name="Schuetze T."/>
            <person name="Sepcic K."/>
            <person name="Shelest E."/>
            <person name="Sherlock G."/>
            <person name="Sophianopoulou V."/>
            <person name="Squina F.M."/>
            <person name="Sun H."/>
            <person name="Susca A."/>
            <person name="Todd R.B."/>
            <person name="Tsang A."/>
            <person name="Unkles S.E."/>
            <person name="van de Wiele N."/>
            <person name="van Rossen-Uffink D."/>
            <person name="Oliveira J.V."/>
            <person name="Vesth T.C."/>
            <person name="Visser J."/>
            <person name="Yu J.-H."/>
            <person name="Zhou M."/>
            <person name="Andersen M.R."/>
            <person name="Archer D.B."/>
            <person name="Baker S.E."/>
            <person name="Benoit I."/>
            <person name="Brakhage A.A."/>
            <person name="Braus G.H."/>
            <person name="Fischer R."/>
            <person name="Frisvad J.C."/>
            <person name="Goldman G.H."/>
            <person name="Houbraken J."/>
            <person name="Oakley B."/>
            <person name="Pocsi I."/>
            <person name="Scazzocchio C."/>
            <person name="Seiboth B."/>
            <person name="vanKuyk P.A."/>
            <person name="Wortman J."/>
            <person name="Dyer P.S."/>
            <person name="Grigoriev I.V."/>
        </authorList>
    </citation>
    <scope>NUCLEOTIDE SEQUENCE [LARGE SCALE GENOMIC DNA]</scope>
    <source>
        <strain evidence="3">CBS 506.65</strain>
    </source>
</reference>
<feature type="compositionally biased region" description="Pro residues" evidence="1">
    <location>
        <begin position="1659"/>
        <end position="1670"/>
    </location>
</feature>
<feature type="compositionally biased region" description="Low complexity" evidence="1">
    <location>
        <begin position="173"/>
        <end position="184"/>
    </location>
</feature>
<feature type="compositionally biased region" description="Acidic residues" evidence="1">
    <location>
        <begin position="54"/>
        <end position="65"/>
    </location>
</feature>
<dbReference type="RefSeq" id="XP_022582665.1">
    <property type="nucleotide sequence ID" value="XM_022725914.1"/>
</dbReference>
<accession>A0A1L9SLR3</accession>
<feature type="compositionally biased region" description="Polar residues" evidence="1">
    <location>
        <begin position="1507"/>
        <end position="1521"/>
    </location>
</feature>
<feature type="region of interest" description="Disordered" evidence="1">
    <location>
        <begin position="762"/>
        <end position="805"/>
    </location>
</feature>
<feature type="compositionally biased region" description="Polar residues" evidence="1">
    <location>
        <begin position="1042"/>
        <end position="1057"/>
    </location>
</feature>
<feature type="region of interest" description="Disordered" evidence="1">
    <location>
        <begin position="1"/>
        <end position="688"/>
    </location>
</feature>
<feature type="compositionally biased region" description="Polar residues" evidence="1">
    <location>
        <begin position="1398"/>
        <end position="1413"/>
    </location>
</feature>
<feature type="region of interest" description="Disordered" evidence="1">
    <location>
        <begin position="1042"/>
        <end position="1062"/>
    </location>
</feature>
<feature type="compositionally biased region" description="Basic and acidic residues" evidence="1">
    <location>
        <begin position="661"/>
        <end position="670"/>
    </location>
</feature>
<proteinExistence type="predicted"/>
<name>A0A1L9SLR3_9EURO</name>
<feature type="compositionally biased region" description="Basic and acidic residues" evidence="1">
    <location>
        <begin position="160"/>
        <end position="172"/>
    </location>
</feature>
<feature type="compositionally biased region" description="Polar residues" evidence="1">
    <location>
        <begin position="1199"/>
        <end position="1211"/>
    </location>
</feature>
<feature type="region of interest" description="Disordered" evidence="1">
    <location>
        <begin position="1110"/>
        <end position="1413"/>
    </location>
</feature>
<feature type="compositionally biased region" description="Polar residues" evidence="1">
    <location>
        <begin position="779"/>
        <end position="788"/>
    </location>
</feature>
<feature type="compositionally biased region" description="Polar residues" evidence="1">
    <location>
        <begin position="1151"/>
        <end position="1163"/>
    </location>
</feature>
<feature type="compositionally biased region" description="Polar residues" evidence="1">
    <location>
        <begin position="1"/>
        <end position="22"/>
    </location>
</feature>
<evidence type="ECO:0000313" key="2">
    <source>
        <dbReference type="EMBL" id="OJJ48155.1"/>
    </source>
</evidence>
<feature type="compositionally biased region" description="Low complexity" evidence="1">
    <location>
        <begin position="1304"/>
        <end position="1316"/>
    </location>
</feature>
<feature type="region of interest" description="Disordered" evidence="1">
    <location>
        <begin position="839"/>
        <end position="892"/>
    </location>
</feature>